<keyword evidence="2" id="KW-1003">Cell membrane</keyword>
<evidence type="ECO:0000256" key="4">
    <source>
        <dbReference type="ARBA" id="ARBA00022989"/>
    </source>
</evidence>
<dbReference type="AlphaFoldDB" id="A0A0S4N4A5"/>
<organism evidence="7 8">
    <name type="scientific">Candidatus Thermokryptus mobilis</name>
    <dbReference type="NCBI Taxonomy" id="1643428"/>
    <lineage>
        <taxon>Bacteria</taxon>
        <taxon>Pseudomonadati</taxon>
        <taxon>Candidatus Kryptoniota</taxon>
        <taxon>Candidatus Thermokryptus</taxon>
    </lineage>
</organism>
<comment type="subcellular location">
    <subcellularLocation>
        <location evidence="1">Cell membrane</location>
        <topology evidence="1">Single-pass membrane protein</topology>
    </subcellularLocation>
</comment>
<protein>
    <submittedName>
        <fullName evidence="7">Cellulose synthase subunit</fullName>
    </submittedName>
</protein>
<dbReference type="GO" id="GO:0005886">
    <property type="term" value="C:plasma membrane"/>
    <property type="evidence" value="ECO:0007669"/>
    <property type="project" value="UniProtKB-SubCell"/>
</dbReference>
<evidence type="ECO:0000313" key="8">
    <source>
        <dbReference type="Proteomes" id="UP000320623"/>
    </source>
</evidence>
<dbReference type="OrthoDB" id="9766924at2"/>
<keyword evidence="5 6" id="KW-0472">Membrane</keyword>
<dbReference type="Pfam" id="PF03170">
    <property type="entry name" value="BcsB"/>
    <property type="match status" value="1"/>
</dbReference>
<proteinExistence type="predicted"/>
<dbReference type="STRING" id="1643428.GCA_001442855_01321"/>
<sequence>MKKPLLLLLNLLILNFSLAELITFSEFGYDDFTLYGPTPSATYFLKIGTDIDSSRSYIVLKIESSPILNLSQSFLTIYIWDKPATSFRISKAENEIIVPLKKFELGFSEYLKIDIRASLYISEDRCRDIQTGGLWLKILKSSFINIEHIPRKKNEFKIYSFISNLTDGLYFAFPSSLSNTEIEGLIWVYSFIRKITGIKTINFATFETLPNKAQFIAISTFEKIPDEYKSIQGKFLKTDGLLYLYHNRGLIITGLSEEGLRKAIQTFLNTDILKTSFNSFLLIREAKPLEQSPTPIPPFKVSFKELGFSTGKVEGIGSLRSNFSFTLSKLGFSPDKINVNILATYSPVYEKTGRAYMNVYFNGLLIDSKKLGEEGKIIYTFSINRFSLLKLNTLSIEFIFYPSTEDCHNKISNFFYAINDLDSYIEVKDIYRPNELDLLFFPEMFTTGETICAISKNMSVQKLKALAQIIHLVNSEVKNFNFFPKIITTSDVTDDILKNYNLIAVVEPSDDIFNKFSNVIIKPKNDFKIISASTKKTLYALYDTSSIGVCQVFYSDASRPVLILTGIGKNSDPLILKITDAIERRFITIEGNVGIIDWTDKVHFFKVESGLLKVNYPGEKTFLDYFNQYKVFLIIFVWFLFLSLLTYIFFRGQKHASKVTQR</sequence>
<feature type="transmembrane region" description="Helical" evidence="6">
    <location>
        <begin position="631"/>
        <end position="650"/>
    </location>
</feature>
<reference evidence="8" key="1">
    <citation type="submission" date="2015-11" db="EMBL/GenBank/DDBJ databases">
        <authorList>
            <person name="Varghese N."/>
        </authorList>
    </citation>
    <scope>NUCLEOTIDE SEQUENCE [LARGE SCALE GENOMIC DNA]</scope>
</reference>
<dbReference type="PANTHER" id="PTHR39083">
    <property type="entry name" value="CYCLIC DI-GMP-BINDING PROTEIN"/>
    <property type="match status" value="1"/>
</dbReference>
<dbReference type="RefSeq" id="WP_140945091.1">
    <property type="nucleotide sequence ID" value="NZ_FAOO01000008.1"/>
</dbReference>
<name>A0A0S4N4A5_9BACT</name>
<evidence type="ECO:0000256" key="2">
    <source>
        <dbReference type="ARBA" id="ARBA00022475"/>
    </source>
</evidence>
<dbReference type="PANTHER" id="PTHR39083:SF1">
    <property type="entry name" value="CYCLIC DI-GMP-BINDING PROTEIN"/>
    <property type="match status" value="1"/>
</dbReference>
<evidence type="ECO:0000256" key="3">
    <source>
        <dbReference type="ARBA" id="ARBA00022692"/>
    </source>
</evidence>
<evidence type="ECO:0000256" key="6">
    <source>
        <dbReference type="SAM" id="Phobius"/>
    </source>
</evidence>
<gene>
    <name evidence="7" type="ORF">JGI1_01349</name>
</gene>
<dbReference type="InterPro" id="IPR018513">
    <property type="entry name" value="Cell_synthase_bac"/>
</dbReference>
<keyword evidence="4 6" id="KW-1133">Transmembrane helix</keyword>
<keyword evidence="3 6" id="KW-0812">Transmembrane</keyword>
<dbReference type="Gene3D" id="2.60.120.260">
    <property type="entry name" value="Galactose-binding domain-like"/>
    <property type="match status" value="2"/>
</dbReference>
<accession>A0A0S4N4A5</accession>
<evidence type="ECO:0000256" key="5">
    <source>
        <dbReference type="ARBA" id="ARBA00023136"/>
    </source>
</evidence>
<keyword evidence="8" id="KW-1185">Reference proteome</keyword>
<dbReference type="GO" id="GO:0006011">
    <property type="term" value="P:UDP-alpha-D-glucose metabolic process"/>
    <property type="evidence" value="ECO:0007669"/>
    <property type="project" value="InterPro"/>
</dbReference>
<evidence type="ECO:0000313" key="7">
    <source>
        <dbReference type="EMBL" id="CUU05856.1"/>
    </source>
</evidence>
<dbReference type="Proteomes" id="UP000320623">
    <property type="component" value="Unassembled WGS sequence"/>
</dbReference>
<evidence type="ECO:0000256" key="1">
    <source>
        <dbReference type="ARBA" id="ARBA00004162"/>
    </source>
</evidence>
<dbReference type="EMBL" id="FAOO01000008">
    <property type="protein sequence ID" value="CUU05856.1"/>
    <property type="molecule type" value="Genomic_DNA"/>
</dbReference>